<evidence type="ECO:0000313" key="6">
    <source>
        <dbReference type="Proteomes" id="UP000064137"/>
    </source>
</evidence>
<dbReference type="Proteomes" id="UP000064137">
    <property type="component" value="Chromosome"/>
</dbReference>
<dbReference type="PROSITE" id="PS50883">
    <property type="entry name" value="EAL"/>
    <property type="match status" value="1"/>
</dbReference>
<dbReference type="InterPro" id="IPR043128">
    <property type="entry name" value="Rev_trsase/Diguanyl_cyclase"/>
</dbReference>
<dbReference type="Gene3D" id="6.10.340.10">
    <property type="match status" value="1"/>
</dbReference>
<dbReference type="GO" id="GO:0016020">
    <property type="term" value="C:membrane"/>
    <property type="evidence" value="ECO:0007669"/>
    <property type="project" value="InterPro"/>
</dbReference>
<dbReference type="CDD" id="cd01949">
    <property type="entry name" value="GGDEF"/>
    <property type="match status" value="1"/>
</dbReference>
<dbReference type="PROSITE" id="PS50887">
    <property type="entry name" value="GGDEF"/>
    <property type="match status" value="1"/>
</dbReference>
<dbReference type="SMART" id="SM00304">
    <property type="entry name" value="HAMP"/>
    <property type="match status" value="1"/>
</dbReference>
<dbReference type="Gene3D" id="3.20.20.450">
    <property type="entry name" value="EAL domain"/>
    <property type="match status" value="1"/>
</dbReference>
<dbReference type="InterPro" id="IPR003660">
    <property type="entry name" value="HAMP_dom"/>
</dbReference>
<name>A0A0U4WMS9_9PSED</name>
<dbReference type="PROSITE" id="PS50885">
    <property type="entry name" value="HAMP"/>
    <property type="match status" value="1"/>
</dbReference>
<dbReference type="SMART" id="SM00267">
    <property type="entry name" value="GGDEF"/>
    <property type="match status" value="1"/>
</dbReference>
<dbReference type="Gene3D" id="3.30.70.270">
    <property type="match status" value="1"/>
</dbReference>
<feature type="transmembrane region" description="Helical" evidence="1">
    <location>
        <begin position="210"/>
        <end position="233"/>
    </location>
</feature>
<dbReference type="Pfam" id="PF00990">
    <property type="entry name" value="GGDEF"/>
    <property type="match status" value="1"/>
</dbReference>
<dbReference type="CDD" id="cd01948">
    <property type="entry name" value="EAL"/>
    <property type="match status" value="1"/>
</dbReference>
<dbReference type="CDD" id="cd06225">
    <property type="entry name" value="HAMP"/>
    <property type="match status" value="1"/>
</dbReference>
<dbReference type="KEGG" id="por:APT59_07165"/>
<evidence type="ECO:0000259" key="4">
    <source>
        <dbReference type="PROSITE" id="PS50887"/>
    </source>
</evidence>
<gene>
    <name evidence="5" type="ORF">APT59_07165</name>
</gene>
<feature type="domain" description="HAMP" evidence="3">
    <location>
        <begin position="234"/>
        <end position="285"/>
    </location>
</feature>
<feature type="transmembrane region" description="Helical" evidence="1">
    <location>
        <begin position="27"/>
        <end position="48"/>
    </location>
</feature>
<proteinExistence type="predicted"/>
<dbReference type="SMART" id="SM00052">
    <property type="entry name" value="EAL"/>
    <property type="match status" value="1"/>
</dbReference>
<dbReference type="Pfam" id="PF00672">
    <property type="entry name" value="HAMP"/>
    <property type="match status" value="1"/>
</dbReference>
<feature type="domain" description="GGDEF" evidence="4">
    <location>
        <begin position="319"/>
        <end position="449"/>
    </location>
</feature>
<dbReference type="SUPFAM" id="SSF55073">
    <property type="entry name" value="Nucleotide cyclase"/>
    <property type="match status" value="1"/>
</dbReference>
<keyword evidence="1" id="KW-1133">Transmembrane helix</keyword>
<dbReference type="AlphaFoldDB" id="A0A0U4WMS9"/>
<dbReference type="PANTHER" id="PTHR33121">
    <property type="entry name" value="CYCLIC DI-GMP PHOSPHODIESTERASE PDEF"/>
    <property type="match status" value="1"/>
</dbReference>
<dbReference type="OrthoDB" id="9813903at2"/>
<evidence type="ECO:0000256" key="1">
    <source>
        <dbReference type="SAM" id="Phobius"/>
    </source>
</evidence>
<dbReference type="PANTHER" id="PTHR33121:SF19">
    <property type="entry name" value="CYCLIC DI-GMP PHOSPHODIESTERASE PA2567"/>
    <property type="match status" value="1"/>
</dbReference>
<dbReference type="InterPro" id="IPR050706">
    <property type="entry name" value="Cyclic-di-GMP_PDE-like"/>
</dbReference>
<keyword evidence="1" id="KW-0472">Membrane</keyword>
<organism evidence="5 6">
    <name type="scientific">Pseudomonas oryzihabitans</name>
    <dbReference type="NCBI Taxonomy" id="47885"/>
    <lineage>
        <taxon>Bacteria</taxon>
        <taxon>Pseudomonadati</taxon>
        <taxon>Pseudomonadota</taxon>
        <taxon>Gammaproteobacteria</taxon>
        <taxon>Pseudomonadales</taxon>
        <taxon>Pseudomonadaceae</taxon>
        <taxon>Pseudomonas</taxon>
    </lineage>
</organism>
<dbReference type="GO" id="GO:0071111">
    <property type="term" value="F:cyclic-guanylate-specific phosphodiesterase activity"/>
    <property type="evidence" value="ECO:0007669"/>
    <property type="project" value="InterPro"/>
</dbReference>
<dbReference type="EMBL" id="CP013987">
    <property type="protein sequence ID" value="ALZ84003.1"/>
    <property type="molecule type" value="Genomic_DNA"/>
</dbReference>
<reference evidence="5 6" key="1">
    <citation type="submission" date="2016-01" db="EMBL/GenBank/DDBJ databases">
        <title>Annotation of Pseudomonas oryzihabitans USDA-ARS-USMARC-56511.</title>
        <authorList>
            <person name="Harhay G.P."/>
            <person name="Harhay D.M."/>
            <person name="Smith T.P.L."/>
            <person name="Bono J.L."/>
            <person name="Heaton M.P."/>
            <person name="Clawson M.L."/>
            <person name="Chitko-Mckown C.G."/>
            <person name="Capik S.F."/>
            <person name="DeDonder K.D."/>
            <person name="Apley M.D."/>
            <person name="Lubbers B.V."/>
            <person name="White B.J."/>
            <person name="Larson R.L."/>
        </authorList>
    </citation>
    <scope>NUCLEOTIDE SEQUENCE [LARGE SCALE GENOMIC DNA]</scope>
    <source>
        <strain evidence="5 6">USDA-ARS-USMARC-56511</strain>
    </source>
</reference>
<sequence>MPDASQRTASPQEIAPASRLRLKPRSLFATFFLAFILVDALGTLLFTLHSYRQARDASSQSIDYRLMSAALALPEILGEDYLAQLQDPAKADSARYRRTLINLDRYARKAGLASLYAFVKEGSNFRFIMDSANEEEIRVGYFGDYRQLYDQAPPELGAVFADHQPRFAEYQDNFGSFRSLFLAIPGQDGQAVVIGADMFMEGIAAAEQSALLDSLLIGAIIFALGALVSRILAGALNRYLARLGQATERIADGDYQLGLKEGRDPVGRLGRAMNQMGAALAARERRISQLAFRDMLTRLPNQVRLVLEIRQRIERAAAGRFAVLLLDVANFRNINELLGQEGGDKILRHLARRLRVAAPEENGVARIGADTFVLLLPWFDGASAEAALLSLRNLVEKPFVSGNQRISLRITFGIACYPEHGTSAEALLANAETALQDARRRQLPFAFHDPDQERQRQLGIAMLDALDLAVDHDQLRLYLQPKIALPDGRVEGAEVLIRWQHPELGLLKPDAFVGIAEQSRKICDITLWVLERCMRLQRERQLGALKLNVNLSLLDLEHPAFIARIGRLLDETGAVAAGFCLEITESRAMSNPVQVLDCLRQLKAMGFELSLDDFGAGHSSLACLSSFPIDELKIDRQFIEHCQLPGDQEVIRLLVQLGQLRGLRVVAEGVETHQALQVLTELGCDQIQGQLVAGALSLEDFQHWYAEQEQGYWELRA</sequence>
<dbReference type="InterPro" id="IPR001633">
    <property type="entry name" value="EAL_dom"/>
</dbReference>
<dbReference type="InterPro" id="IPR000160">
    <property type="entry name" value="GGDEF_dom"/>
</dbReference>
<evidence type="ECO:0000259" key="3">
    <source>
        <dbReference type="PROSITE" id="PS50885"/>
    </source>
</evidence>
<evidence type="ECO:0000259" key="2">
    <source>
        <dbReference type="PROSITE" id="PS50883"/>
    </source>
</evidence>
<dbReference type="Pfam" id="PF00563">
    <property type="entry name" value="EAL"/>
    <property type="match status" value="1"/>
</dbReference>
<dbReference type="InterPro" id="IPR029787">
    <property type="entry name" value="Nucleotide_cyclase"/>
</dbReference>
<dbReference type="GO" id="GO:0007165">
    <property type="term" value="P:signal transduction"/>
    <property type="evidence" value="ECO:0007669"/>
    <property type="project" value="InterPro"/>
</dbReference>
<protein>
    <submittedName>
        <fullName evidence="5">Diguanylate cyclase</fullName>
    </submittedName>
</protein>
<accession>A0A0U4WMS9</accession>
<dbReference type="SUPFAM" id="SSF141868">
    <property type="entry name" value="EAL domain-like"/>
    <property type="match status" value="1"/>
</dbReference>
<evidence type="ECO:0000313" key="5">
    <source>
        <dbReference type="EMBL" id="ALZ84003.1"/>
    </source>
</evidence>
<keyword evidence="1" id="KW-0812">Transmembrane</keyword>
<feature type="domain" description="EAL" evidence="2">
    <location>
        <begin position="459"/>
        <end position="709"/>
    </location>
</feature>
<dbReference type="NCBIfam" id="TIGR00254">
    <property type="entry name" value="GGDEF"/>
    <property type="match status" value="1"/>
</dbReference>
<dbReference type="RefSeq" id="WP_059314227.1">
    <property type="nucleotide sequence ID" value="NZ_CP013987.1"/>
</dbReference>
<dbReference type="InterPro" id="IPR035919">
    <property type="entry name" value="EAL_sf"/>
</dbReference>